<keyword evidence="9" id="KW-0808">Transferase</keyword>
<dbReference type="FunFam" id="3.80.10.10:FF:000383">
    <property type="entry name" value="Leucine-rich repeat receptor protein kinase EMS1"/>
    <property type="match status" value="1"/>
</dbReference>
<keyword evidence="16" id="KW-1133">Transmembrane helix</keyword>
<dbReference type="SUPFAM" id="SSF52058">
    <property type="entry name" value="L domain-like"/>
    <property type="match status" value="4"/>
</dbReference>
<dbReference type="InterPro" id="IPR032675">
    <property type="entry name" value="LRR_dom_sf"/>
</dbReference>
<evidence type="ECO:0000256" key="6">
    <source>
        <dbReference type="ARBA" id="ARBA00022527"/>
    </source>
</evidence>
<evidence type="ECO:0000256" key="4">
    <source>
        <dbReference type="ARBA" id="ARBA00012513"/>
    </source>
</evidence>
<feature type="signal peptide" evidence="23">
    <location>
        <begin position="1"/>
        <end position="28"/>
    </location>
</feature>
<dbReference type="Gene3D" id="1.10.510.10">
    <property type="entry name" value="Transferase(Phosphotransferase) domain 1"/>
    <property type="match status" value="1"/>
</dbReference>
<dbReference type="InterPro" id="IPR001611">
    <property type="entry name" value="Leu-rich_rpt"/>
</dbReference>
<dbReference type="PROSITE" id="PS50011">
    <property type="entry name" value="PROTEIN_KINASE_DOM"/>
    <property type="match status" value="1"/>
</dbReference>
<dbReference type="InterPro" id="IPR013210">
    <property type="entry name" value="LRR_N_plant-typ"/>
</dbReference>
<evidence type="ECO:0000256" key="14">
    <source>
        <dbReference type="ARBA" id="ARBA00022777"/>
    </source>
</evidence>
<evidence type="ECO:0000256" key="20">
    <source>
        <dbReference type="ARBA" id="ARBA00047899"/>
    </source>
</evidence>
<keyword evidence="7" id="KW-0433">Leucine-rich repeat</keyword>
<dbReference type="CDD" id="cd14066">
    <property type="entry name" value="STKc_IRAK"/>
    <property type="match status" value="1"/>
</dbReference>
<dbReference type="GO" id="GO:0005886">
    <property type="term" value="C:plasma membrane"/>
    <property type="evidence" value="ECO:0007669"/>
    <property type="project" value="UniProtKB-SubCell"/>
</dbReference>
<dbReference type="PROSITE" id="PS00107">
    <property type="entry name" value="PROTEIN_KINASE_ATP"/>
    <property type="match status" value="1"/>
</dbReference>
<dbReference type="Gene3D" id="3.80.10.10">
    <property type="entry name" value="Ribonuclease Inhibitor"/>
    <property type="match status" value="5"/>
</dbReference>
<evidence type="ECO:0000256" key="17">
    <source>
        <dbReference type="ARBA" id="ARBA00023136"/>
    </source>
</evidence>
<keyword evidence="15 22" id="KW-0067">ATP-binding</keyword>
<evidence type="ECO:0000313" key="26">
    <source>
        <dbReference type="Proteomes" id="UP001151287"/>
    </source>
</evidence>
<dbReference type="InterPro" id="IPR017441">
    <property type="entry name" value="Protein_kinase_ATP_BS"/>
</dbReference>
<dbReference type="InterPro" id="IPR003591">
    <property type="entry name" value="Leu-rich_rpt_typical-subtyp"/>
</dbReference>
<keyword evidence="19" id="KW-0325">Glycoprotein</keyword>
<evidence type="ECO:0000256" key="13">
    <source>
        <dbReference type="ARBA" id="ARBA00022741"/>
    </source>
</evidence>
<dbReference type="PANTHER" id="PTHR48056:SF58">
    <property type="entry name" value="LEUCINE-RICH REPEAT RECEPTOR PROTEIN KINASE MSP1-LIKE ISOFORM X1"/>
    <property type="match status" value="1"/>
</dbReference>
<dbReference type="GO" id="GO:0033612">
    <property type="term" value="F:receptor serine/threonine kinase binding"/>
    <property type="evidence" value="ECO:0007669"/>
    <property type="project" value="TreeGrafter"/>
</dbReference>
<dbReference type="Pfam" id="PF00560">
    <property type="entry name" value="LRR_1"/>
    <property type="match status" value="12"/>
</dbReference>
<evidence type="ECO:0000256" key="19">
    <source>
        <dbReference type="ARBA" id="ARBA00023180"/>
    </source>
</evidence>
<dbReference type="Pfam" id="PF07714">
    <property type="entry name" value="PK_Tyr_Ser-Thr"/>
    <property type="match status" value="1"/>
</dbReference>
<keyword evidence="18" id="KW-0675">Receptor</keyword>
<dbReference type="FunFam" id="3.80.10.10:FF:000095">
    <property type="entry name" value="LRR receptor-like serine/threonine-protein kinase GSO1"/>
    <property type="match status" value="1"/>
</dbReference>
<evidence type="ECO:0000256" key="1">
    <source>
        <dbReference type="ARBA" id="ARBA00004162"/>
    </source>
</evidence>
<feature type="binding site" evidence="22">
    <location>
        <position position="1045"/>
    </location>
    <ligand>
        <name>ATP</name>
        <dbReference type="ChEBI" id="CHEBI:30616"/>
    </ligand>
</feature>
<dbReference type="EMBL" id="JAMQYH010000001">
    <property type="protein sequence ID" value="KAJ1704098.1"/>
    <property type="molecule type" value="Genomic_DNA"/>
</dbReference>
<gene>
    <name evidence="25" type="ORF">LUZ63_003877</name>
</gene>
<evidence type="ECO:0000256" key="7">
    <source>
        <dbReference type="ARBA" id="ARBA00022614"/>
    </source>
</evidence>
<dbReference type="Gene3D" id="3.30.200.20">
    <property type="entry name" value="Phosphorylase Kinase, domain 1"/>
    <property type="match status" value="1"/>
</dbReference>
<evidence type="ECO:0000256" key="21">
    <source>
        <dbReference type="ARBA" id="ARBA00048679"/>
    </source>
</evidence>
<evidence type="ECO:0000256" key="10">
    <source>
        <dbReference type="ARBA" id="ARBA00022692"/>
    </source>
</evidence>
<evidence type="ECO:0000256" key="5">
    <source>
        <dbReference type="ARBA" id="ARBA00022475"/>
    </source>
</evidence>
<evidence type="ECO:0000256" key="3">
    <source>
        <dbReference type="ARBA" id="ARBA00008684"/>
    </source>
</evidence>
<dbReference type="SMART" id="SM00365">
    <property type="entry name" value="LRR_SD22"/>
    <property type="match status" value="5"/>
</dbReference>
<dbReference type="SMART" id="SM00369">
    <property type="entry name" value="LRR_TYP"/>
    <property type="match status" value="11"/>
</dbReference>
<protein>
    <recommendedName>
        <fullName evidence="4">non-specific serine/threonine protein kinase</fullName>
        <ecNumber evidence="4">2.7.11.1</ecNumber>
    </recommendedName>
</protein>
<evidence type="ECO:0000313" key="25">
    <source>
        <dbReference type="EMBL" id="KAJ1704098.1"/>
    </source>
</evidence>
<dbReference type="PROSITE" id="PS00108">
    <property type="entry name" value="PROTEIN_KINASE_ST"/>
    <property type="match status" value="1"/>
</dbReference>
<dbReference type="PANTHER" id="PTHR48056">
    <property type="entry name" value="LRR RECEPTOR-LIKE SERINE/THREONINE-PROTEIN KINASE-RELATED"/>
    <property type="match status" value="1"/>
</dbReference>
<evidence type="ECO:0000256" key="2">
    <source>
        <dbReference type="ARBA" id="ARBA00004479"/>
    </source>
</evidence>
<dbReference type="Pfam" id="PF08263">
    <property type="entry name" value="LRRNT_2"/>
    <property type="match status" value="1"/>
</dbReference>
<dbReference type="OrthoDB" id="551849at2759"/>
<evidence type="ECO:0000256" key="8">
    <source>
        <dbReference type="ARBA" id="ARBA00022626"/>
    </source>
</evidence>
<comment type="subcellular location">
    <subcellularLocation>
        <location evidence="1">Cell membrane</location>
        <topology evidence="1">Single-pass membrane protein</topology>
    </subcellularLocation>
    <subcellularLocation>
        <location evidence="2">Membrane</location>
        <topology evidence="2">Single-pass type I membrane protein</topology>
    </subcellularLocation>
</comment>
<dbReference type="EC" id="2.7.11.1" evidence="4"/>
<comment type="catalytic activity">
    <reaction evidence="20">
        <text>L-threonyl-[protein] + ATP = O-phospho-L-threonyl-[protein] + ADP + H(+)</text>
        <dbReference type="Rhea" id="RHEA:46608"/>
        <dbReference type="Rhea" id="RHEA-COMP:11060"/>
        <dbReference type="Rhea" id="RHEA-COMP:11605"/>
        <dbReference type="ChEBI" id="CHEBI:15378"/>
        <dbReference type="ChEBI" id="CHEBI:30013"/>
        <dbReference type="ChEBI" id="CHEBI:30616"/>
        <dbReference type="ChEBI" id="CHEBI:61977"/>
        <dbReference type="ChEBI" id="CHEBI:456216"/>
        <dbReference type="EC" id="2.7.11.1"/>
    </reaction>
</comment>
<evidence type="ECO:0000256" key="22">
    <source>
        <dbReference type="PROSITE-ProRule" id="PRU10141"/>
    </source>
</evidence>
<evidence type="ECO:0000256" key="18">
    <source>
        <dbReference type="ARBA" id="ARBA00023170"/>
    </source>
</evidence>
<dbReference type="InterPro" id="IPR001245">
    <property type="entry name" value="Ser-Thr/Tyr_kinase_cat_dom"/>
</dbReference>
<sequence>MHPKMSAEAFTILTFILTLFILISPVELASPKVSDIPTLYSLRSSLSQSKDFLPSWFDPETPPCSWHGIKCINLSVISINLFNIPLNGPFPQVVTKFGALRQLNLSGCGLAGPLPELPGSHLGELEVLDLSQNKLTGRIPDWITNLTSLNQLVLNSNSFSGKLESSIGFLKNLVILRISDCSFFGDLPPELGHLKELEILDLGANNFTGLIPSSFANLSKLLHLDISHNRLSGTIFPGIGSLVNLLTMDLSSNWLTGSIPSSIGKLVRLESLWLGFNGFVGAIPVEVGNLEGLRVLSLTTSKLTGSIPMELNNLKALTDLDISENEFEGELPSNIGELKNLTFLLAANAGLTGEIPESLGQCTNLEIIDLSFNSFSGPLPGSLAMLGSISSFIVEGNQLSGQIPEWIKNWKIVTSLRFSKNNFTGELPPLPLQYLATFSADSNHLSGKIPSRICEAKSLNLLSVSENELTGTIEETFKECRNLTDLILSGNKLSGEIPGYLSELPLDTLEMLQNNFTGPLPDKLFESKTLLELSLSNNGLTGQIPASIGRLSGLQRLQLDNNLFTGSIPPLIGNLKNLTILSLHGNRLSREIPSELFDCMNLVALDLGSNELTGSIPTSISLLTQLNNLVLSNNRLTGEIPDNICNGYSAVVNYPDSEFYQHYGVLDLSYNSLIGYIPTGMRECMVLKELRLQGNMLTGALPSELFELTNLTYIDLSFNSLTGELRLFPFKKLQGLILSHNEFKGPIPHEIGSLLPSLFKLNLSCNRFTGYLPESVFNIESLTDLDISQNFLSGTLPFSGLTGTSSLLIFNGSINNFSSMVESSVSNFTSLSVLDLHGNQLTGTLPMAISKLEYLRYIDLSENNFQDLIPCSICSLVSLSFANFSGNRFRGFNPENCASTADFGSNNPCLASHIAPLVAQPPPHALKKSSVWRTAVVIIACFTTILMALLAWKCLNHKSLAIESVGTKSKSGSSAEPVSSDELLGRRAREPLSINLATFEHSLLRITAGDILQATGNFSKAYIIGDGGNGTVYKALLSTGVVAVKRLHGGTHFGGGDREFLAEMETIGKVKHQNLVPLLGYCVYQDERFLIYEYMANGSLDAWLRKGGADAAEERLGWARMLEIILGSAKGLAFLHHGFVPHIIHRDMKSSNILLDENFKPRVSDFGFARIISACETHVSTDIAGTIGYFPPEYGFSMKCTPKGDVYSFGVVMLEMLTGRAPTGQDEAEGGGNLVGWVRWMVRKNKEDEVFDLYLPSTGPERQQMRNVLELARDCTSDNPCRRPDMREVVRRLEEIKMLHAGGDVLIISV</sequence>
<reference evidence="25" key="1">
    <citation type="journal article" date="2022" name="Cell">
        <title>Repeat-based holocentromeres influence genome architecture and karyotype evolution.</title>
        <authorList>
            <person name="Hofstatter P.G."/>
            <person name="Thangavel G."/>
            <person name="Lux T."/>
            <person name="Neumann P."/>
            <person name="Vondrak T."/>
            <person name="Novak P."/>
            <person name="Zhang M."/>
            <person name="Costa L."/>
            <person name="Castellani M."/>
            <person name="Scott A."/>
            <person name="Toegelov H."/>
            <person name="Fuchs J."/>
            <person name="Mata-Sucre Y."/>
            <person name="Dias Y."/>
            <person name="Vanzela A.L.L."/>
            <person name="Huettel B."/>
            <person name="Almeida C.C.S."/>
            <person name="Simkova H."/>
            <person name="Souza G."/>
            <person name="Pedrosa-Harand A."/>
            <person name="Macas J."/>
            <person name="Mayer K.F.X."/>
            <person name="Houben A."/>
            <person name="Marques A."/>
        </authorList>
    </citation>
    <scope>NUCLEOTIDE SEQUENCE</scope>
    <source>
        <strain evidence="25">RhyBre1mFocal</strain>
    </source>
</reference>
<keyword evidence="8" id="KW-1070">Brassinosteroid signaling pathway</keyword>
<organism evidence="25 26">
    <name type="scientific">Rhynchospora breviuscula</name>
    <dbReference type="NCBI Taxonomy" id="2022672"/>
    <lineage>
        <taxon>Eukaryota</taxon>
        <taxon>Viridiplantae</taxon>
        <taxon>Streptophyta</taxon>
        <taxon>Embryophyta</taxon>
        <taxon>Tracheophyta</taxon>
        <taxon>Spermatophyta</taxon>
        <taxon>Magnoliopsida</taxon>
        <taxon>Liliopsida</taxon>
        <taxon>Poales</taxon>
        <taxon>Cyperaceae</taxon>
        <taxon>Cyperoideae</taxon>
        <taxon>Rhynchosporeae</taxon>
        <taxon>Rhynchospora</taxon>
    </lineage>
</organism>
<dbReference type="InterPro" id="IPR008271">
    <property type="entry name" value="Ser/Thr_kinase_AS"/>
</dbReference>
<dbReference type="FunFam" id="3.80.10.10:FF:000626">
    <property type="entry name" value="Leucine-rich repeat receptor protein kinase MSP1"/>
    <property type="match status" value="1"/>
</dbReference>
<keyword evidence="14" id="KW-0418">Kinase</keyword>
<dbReference type="SUPFAM" id="SSF56112">
    <property type="entry name" value="Protein kinase-like (PK-like)"/>
    <property type="match status" value="1"/>
</dbReference>
<dbReference type="GO" id="GO:0009742">
    <property type="term" value="P:brassinosteroid mediated signaling pathway"/>
    <property type="evidence" value="ECO:0007669"/>
    <property type="project" value="UniProtKB-KW"/>
</dbReference>
<dbReference type="InterPro" id="IPR011009">
    <property type="entry name" value="Kinase-like_dom_sf"/>
</dbReference>
<evidence type="ECO:0000259" key="24">
    <source>
        <dbReference type="PROSITE" id="PS50011"/>
    </source>
</evidence>
<keyword evidence="10" id="KW-0812">Transmembrane</keyword>
<dbReference type="InterPro" id="IPR000719">
    <property type="entry name" value="Prot_kinase_dom"/>
</dbReference>
<keyword evidence="17" id="KW-0472">Membrane</keyword>
<comment type="caution">
    <text evidence="25">The sequence shown here is derived from an EMBL/GenBank/DDBJ whole genome shotgun (WGS) entry which is preliminary data.</text>
</comment>
<evidence type="ECO:0000256" key="16">
    <source>
        <dbReference type="ARBA" id="ARBA00022989"/>
    </source>
</evidence>
<dbReference type="FunFam" id="1.10.510.10:FF:000309">
    <property type="entry name" value="Leucine-rich repeat receptor-like protein kinase"/>
    <property type="match status" value="1"/>
</dbReference>
<keyword evidence="12" id="KW-0677">Repeat</keyword>
<dbReference type="GO" id="GO:0004674">
    <property type="term" value="F:protein serine/threonine kinase activity"/>
    <property type="evidence" value="ECO:0007669"/>
    <property type="project" value="UniProtKB-KW"/>
</dbReference>
<feature type="chain" id="PRO_5040453472" description="non-specific serine/threonine protein kinase" evidence="23">
    <location>
        <begin position="29"/>
        <end position="1310"/>
    </location>
</feature>
<evidence type="ECO:0000256" key="23">
    <source>
        <dbReference type="SAM" id="SignalP"/>
    </source>
</evidence>
<dbReference type="SMART" id="SM00220">
    <property type="entry name" value="S_TKc"/>
    <property type="match status" value="1"/>
</dbReference>
<evidence type="ECO:0000256" key="11">
    <source>
        <dbReference type="ARBA" id="ARBA00022729"/>
    </source>
</evidence>
<comment type="similarity">
    <text evidence="3">Belongs to the protein kinase superfamily. Ser/Thr protein kinase family.</text>
</comment>
<dbReference type="GO" id="GO:0005524">
    <property type="term" value="F:ATP binding"/>
    <property type="evidence" value="ECO:0007669"/>
    <property type="project" value="UniProtKB-UniRule"/>
</dbReference>
<keyword evidence="26" id="KW-1185">Reference proteome</keyword>
<evidence type="ECO:0000256" key="9">
    <source>
        <dbReference type="ARBA" id="ARBA00022679"/>
    </source>
</evidence>
<proteinExistence type="inferred from homology"/>
<keyword evidence="6" id="KW-0723">Serine/threonine-protein kinase</keyword>
<dbReference type="Proteomes" id="UP001151287">
    <property type="component" value="Unassembled WGS sequence"/>
</dbReference>
<keyword evidence="11 23" id="KW-0732">Signal</keyword>
<dbReference type="FunFam" id="3.80.10.10:FF:000737">
    <property type="entry name" value="Predicted protein"/>
    <property type="match status" value="1"/>
</dbReference>
<dbReference type="Pfam" id="PF13855">
    <property type="entry name" value="LRR_8"/>
    <property type="match status" value="2"/>
</dbReference>
<dbReference type="FunFam" id="3.30.200.20:FF:000150">
    <property type="entry name" value="serine/threonine-protein kinase BRI1-like 2"/>
    <property type="match status" value="1"/>
</dbReference>
<name>A0A9Q0I0H9_9POAL</name>
<keyword evidence="5" id="KW-1003">Cell membrane</keyword>
<dbReference type="PRINTS" id="PR00019">
    <property type="entry name" value="LEURICHRPT"/>
</dbReference>
<evidence type="ECO:0000256" key="12">
    <source>
        <dbReference type="ARBA" id="ARBA00022737"/>
    </source>
</evidence>
<evidence type="ECO:0000256" key="15">
    <source>
        <dbReference type="ARBA" id="ARBA00022840"/>
    </source>
</evidence>
<accession>A0A9Q0I0H9</accession>
<comment type="catalytic activity">
    <reaction evidence="21">
        <text>L-seryl-[protein] + ATP = O-phospho-L-seryl-[protein] + ADP + H(+)</text>
        <dbReference type="Rhea" id="RHEA:17989"/>
        <dbReference type="Rhea" id="RHEA-COMP:9863"/>
        <dbReference type="Rhea" id="RHEA-COMP:11604"/>
        <dbReference type="ChEBI" id="CHEBI:15378"/>
        <dbReference type="ChEBI" id="CHEBI:29999"/>
        <dbReference type="ChEBI" id="CHEBI:30616"/>
        <dbReference type="ChEBI" id="CHEBI:83421"/>
        <dbReference type="ChEBI" id="CHEBI:456216"/>
        <dbReference type="EC" id="2.7.11.1"/>
    </reaction>
</comment>
<dbReference type="InterPro" id="IPR050647">
    <property type="entry name" value="Plant_LRR-RLKs"/>
</dbReference>
<keyword evidence="13 22" id="KW-0547">Nucleotide-binding</keyword>
<feature type="domain" description="Protein kinase" evidence="24">
    <location>
        <begin position="1018"/>
        <end position="1296"/>
    </location>
</feature>